<dbReference type="Proteomes" id="UP001152795">
    <property type="component" value="Unassembled WGS sequence"/>
</dbReference>
<protein>
    <submittedName>
        <fullName evidence="2">Uncharacterized protein</fullName>
    </submittedName>
</protein>
<reference evidence="2" key="1">
    <citation type="submission" date="2020-04" db="EMBL/GenBank/DDBJ databases">
        <authorList>
            <person name="Alioto T."/>
            <person name="Alioto T."/>
            <person name="Gomez Garrido J."/>
        </authorList>
    </citation>
    <scope>NUCLEOTIDE SEQUENCE</scope>
    <source>
        <strain evidence="2">A484AB</strain>
    </source>
</reference>
<dbReference type="InterPro" id="IPR003410">
    <property type="entry name" value="HYR_dom"/>
</dbReference>
<dbReference type="PROSITE" id="PS50825">
    <property type="entry name" value="HYR"/>
    <property type="match status" value="1"/>
</dbReference>
<dbReference type="Pfam" id="PF00092">
    <property type="entry name" value="VWA"/>
    <property type="match status" value="1"/>
</dbReference>
<dbReference type="InterPro" id="IPR036465">
    <property type="entry name" value="vWFA_dom_sf"/>
</dbReference>
<evidence type="ECO:0000313" key="3">
    <source>
        <dbReference type="Proteomes" id="UP001152795"/>
    </source>
</evidence>
<dbReference type="SUPFAM" id="SSF53300">
    <property type="entry name" value="vWA-like"/>
    <property type="match status" value="1"/>
</dbReference>
<dbReference type="InterPro" id="IPR002035">
    <property type="entry name" value="VWF_A"/>
</dbReference>
<gene>
    <name evidence="2" type="ORF">PACLA_8A042094</name>
</gene>
<dbReference type="InterPro" id="IPR050525">
    <property type="entry name" value="ECM_Assembly_Org"/>
</dbReference>
<dbReference type="PANTHER" id="PTHR24020">
    <property type="entry name" value="COLLAGEN ALPHA"/>
    <property type="match status" value="1"/>
</dbReference>
<organism evidence="2 3">
    <name type="scientific">Paramuricea clavata</name>
    <name type="common">Red gorgonian</name>
    <name type="synonym">Violescent sea-whip</name>
    <dbReference type="NCBI Taxonomy" id="317549"/>
    <lineage>
        <taxon>Eukaryota</taxon>
        <taxon>Metazoa</taxon>
        <taxon>Cnidaria</taxon>
        <taxon>Anthozoa</taxon>
        <taxon>Octocorallia</taxon>
        <taxon>Malacalcyonacea</taxon>
        <taxon>Plexauridae</taxon>
        <taxon>Paramuricea</taxon>
    </lineage>
</organism>
<dbReference type="EMBL" id="CACRXK020007456">
    <property type="protein sequence ID" value="CAB4012294.1"/>
    <property type="molecule type" value="Genomic_DNA"/>
</dbReference>
<keyword evidence="3" id="KW-1185">Reference proteome</keyword>
<accession>A0A7D9EJY8</accession>
<proteinExistence type="predicted"/>
<sequence length="527" mass="57415">MNIAATVSPNSEYKRSEVSTLFITCCVRFKKNEAQKKSLKDYSAKMIRLGFVLALCVCGSLAYNIGYDLEAMDREWSRGVPGTAGTGGSGNSDCKKDMWIIWDNSWSVGRSSFVDKVRPFLKSLISSPQLNVGPDGTHIGILTFSTQAQTRVLLELGEMQSPEALNNYLDSLEYDQISGDGTRTGMALKIADEKFSVSSPGNYRPDVTDVVLIFTDGEPIRRRGEDIFGEKYRSSRYGEGLLAKDRAQSLREKDVTVVGLAVGTEATLSRFRDDIKEWTTEGKYFETNKDSLQSIMNELISASCIDPGECGCSGTITANVFAAQGGKAVINWEVPTLKCASGRQAVIKSTEVQPPGVSPPAEFGVGQHRVTYTYGYLRGTKVVKQQCPIEIDVAACECPGVVRVNGELDGGSNTASVSWTIPKPNCPASLRSVSPPETRNGNGRYPIGKYDVIYNYEHSSASGSFSLNCPVKITIKGQLCGGVGFGPSQVCCCGTVHERKANYDCCGPKYYDTRIQRCADFYTLVNN</sequence>
<dbReference type="SMART" id="SM00327">
    <property type="entry name" value="VWA"/>
    <property type="match status" value="1"/>
</dbReference>
<dbReference type="OrthoDB" id="5980660at2759"/>
<dbReference type="PROSITE" id="PS50234">
    <property type="entry name" value="VWFA"/>
    <property type="match status" value="1"/>
</dbReference>
<dbReference type="CDD" id="cd01450">
    <property type="entry name" value="vWFA_subfamily_ECM"/>
    <property type="match status" value="1"/>
</dbReference>
<dbReference type="AlphaFoldDB" id="A0A7D9EJY8"/>
<evidence type="ECO:0000256" key="1">
    <source>
        <dbReference type="ARBA" id="ARBA00022737"/>
    </source>
</evidence>
<evidence type="ECO:0000313" key="2">
    <source>
        <dbReference type="EMBL" id="CAB4012294.1"/>
    </source>
</evidence>
<comment type="caution">
    <text evidence="2">The sequence shown here is derived from an EMBL/GenBank/DDBJ whole genome shotgun (WGS) entry which is preliminary data.</text>
</comment>
<dbReference type="PANTHER" id="PTHR24020:SF84">
    <property type="entry name" value="VWFA DOMAIN-CONTAINING PROTEIN"/>
    <property type="match status" value="1"/>
</dbReference>
<name>A0A7D9EJY8_PARCT</name>
<keyword evidence="1" id="KW-0677">Repeat</keyword>
<dbReference type="Gene3D" id="3.40.50.410">
    <property type="entry name" value="von Willebrand factor, type A domain"/>
    <property type="match status" value="1"/>
</dbReference>